<dbReference type="Proteomes" id="UP000199673">
    <property type="component" value="Unassembled WGS sequence"/>
</dbReference>
<dbReference type="EMBL" id="FPBF01000002">
    <property type="protein sequence ID" value="SFT76560.1"/>
    <property type="molecule type" value="Genomic_DNA"/>
</dbReference>
<dbReference type="InterPro" id="IPR025316">
    <property type="entry name" value="DUF4221"/>
</dbReference>
<evidence type="ECO:0008006" key="3">
    <source>
        <dbReference type="Google" id="ProtNLM"/>
    </source>
</evidence>
<evidence type="ECO:0000313" key="1">
    <source>
        <dbReference type="EMBL" id="SFT76560.1"/>
    </source>
</evidence>
<keyword evidence="2" id="KW-1185">Reference proteome</keyword>
<reference evidence="2" key="1">
    <citation type="submission" date="2016-10" db="EMBL/GenBank/DDBJ databases">
        <authorList>
            <person name="Varghese N."/>
            <person name="Submissions S."/>
        </authorList>
    </citation>
    <scope>NUCLEOTIDE SEQUENCE [LARGE SCALE GENOMIC DNA]</scope>
    <source>
        <strain evidence="2">DSM 23445</strain>
    </source>
</reference>
<dbReference type="OrthoDB" id="833511at2"/>
<sequence>MKKLFKISILLFASCGGEKSESTEEVEVLTLENLSYTTDTLAVNISDEIFNAYGYYGDGLSQDGTTIYLFNDQESEIHEIDVNSMTLVERHPFEKDGPNKIPSFVNYFQTLPGDEFLLSNSNSSGIYSLSGKLVQKLNLTTESVSGFDEKASSFLTNSIHITEDKSKAITLPRAFSGGISGLGIIDLASKKGINLELPAMKITEKYRVTFREGNGSSSAGDYENLQMLNGNFVIYSGATSDIYLYDPSLDSLSLLTFPHKIVPKSKQGNYPTEVDSPELITEIRKEMGKEIRFGRFYWDAKNERYMRFAQKNKYDVEGKMIGGEFYVFTYSKDFKLTAEGEFKNYNPNQNMGFFKDGKLYCYTPVDEIPGFVVYTFDF</sequence>
<gene>
    <name evidence="1" type="ORF">SAMN04489724_2101</name>
</gene>
<evidence type="ECO:0000313" key="2">
    <source>
        <dbReference type="Proteomes" id="UP000199673"/>
    </source>
</evidence>
<dbReference type="Pfam" id="PF13970">
    <property type="entry name" value="DUF4221"/>
    <property type="match status" value="1"/>
</dbReference>
<dbReference type="RefSeq" id="WP_091692608.1">
    <property type="nucleotide sequence ID" value="NZ_FPBF01000002.1"/>
</dbReference>
<organism evidence="1 2">
    <name type="scientific">Algoriphagus locisalis</name>
    <dbReference type="NCBI Taxonomy" id="305507"/>
    <lineage>
        <taxon>Bacteria</taxon>
        <taxon>Pseudomonadati</taxon>
        <taxon>Bacteroidota</taxon>
        <taxon>Cytophagia</taxon>
        <taxon>Cytophagales</taxon>
        <taxon>Cyclobacteriaceae</taxon>
        <taxon>Algoriphagus</taxon>
    </lineage>
</organism>
<name>A0A1I7ANL8_9BACT</name>
<accession>A0A1I7ANL8</accession>
<dbReference type="AlphaFoldDB" id="A0A1I7ANL8"/>
<dbReference type="STRING" id="305507.SAMN04489724_2101"/>
<proteinExistence type="predicted"/>
<protein>
    <recommendedName>
        <fullName evidence="3">DUF4221 domain-containing protein</fullName>
    </recommendedName>
</protein>